<feature type="domain" description="Semialdehyde dehydrogenase NAD-binding" evidence="1">
    <location>
        <begin position="2"/>
        <end position="85"/>
    </location>
</feature>
<dbReference type="PANTHER" id="PTHR14097:SF7">
    <property type="entry name" value="OXIDOREDUCTASE HTATIP2"/>
    <property type="match status" value="1"/>
</dbReference>
<name>A0ABZ0K2V3_9GAMM</name>
<evidence type="ECO:0000313" key="2">
    <source>
        <dbReference type="EMBL" id="WOT06070.1"/>
    </source>
</evidence>
<accession>A0ABZ0K2V3</accession>
<dbReference type="InterPro" id="IPR000534">
    <property type="entry name" value="Semialdehyde_DH_NAD-bd"/>
</dbReference>
<keyword evidence="3" id="KW-1185">Reference proteome</keyword>
<reference evidence="2 3" key="1">
    <citation type="submission" date="2023-10" db="EMBL/GenBank/DDBJ databases">
        <title>Complete genome sequence of Shewanella sp. DAU334.</title>
        <authorList>
            <person name="Lee Y.-S."/>
            <person name="Jeong H.-R."/>
            <person name="Hwang E.-J."/>
            <person name="Choi Y.-L."/>
            <person name="Kim G.-D."/>
        </authorList>
    </citation>
    <scope>NUCLEOTIDE SEQUENCE [LARGE SCALE GENOMIC DNA]</scope>
    <source>
        <strain evidence="2 3">DAU334</strain>
    </source>
</reference>
<evidence type="ECO:0000259" key="1">
    <source>
        <dbReference type="Pfam" id="PF01118"/>
    </source>
</evidence>
<dbReference type="Proteomes" id="UP001529491">
    <property type="component" value="Chromosome"/>
</dbReference>
<dbReference type="PANTHER" id="PTHR14097">
    <property type="entry name" value="OXIDOREDUCTASE HTATIP2"/>
    <property type="match status" value="1"/>
</dbReference>
<dbReference type="RefSeq" id="WP_310470339.1">
    <property type="nucleotide sequence ID" value="NZ_CP136522.1"/>
</dbReference>
<dbReference type="EMBL" id="CP136522">
    <property type="protein sequence ID" value="WOT06070.1"/>
    <property type="molecule type" value="Genomic_DNA"/>
</dbReference>
<gene>
    <name evidence="2" type="ORF">RGE70_04460</name>
</gene>
<protein>
    <submittedName>
        <fullName evidence="2">Nucleoside-diphosphate sugar epimerase</fullName>
    </submittedName>
</protein>
<sequence length="231" mass="25300">MNAAIIGASGLIGQQLLQQLIDSAAYKKIFMLGRRQANYTASNHCEVIFVQCQLSQLAATSLNEKINHAFCCLGTTIKQAGSQQAFTAVDKTAVLDFVTVCQADQNFVITALGANAASYSFYNRVKGETELALETLLIARQPSRSQPQLVLFQPSLLIGPRSTNRPLESFGQLLFKLLKPLFIGPLKSYQPISSHKVATAMVNMALKPDALKLTATQTHQQIVRVHNKHMV</sequence>
<dbReference type="InterPro" id="IPR036291">
    <property type="entry name" value="NAD(P)-bd_dom_sf"/>
</dbReference>
<dbReference type="SUPFAM" id="SSF51735">
    <property type="entry name" value="NAD(P)-binding Rossmann-fold domains"/>
    <property type="match status" value="1"/>
</dbReference>
<evidence type="ECO:0000313" key="3">
    <source>
        <dbReference type="Proteomes" id="UP001529491"/>
    </source>
</evidence>
<dbReference type="Gene3D" id="3.40.50.720">
    <property type="entry name" value="NAD(P)-binding Rossmann-like Domain"/>
    <property type="match status" value="1"/>
</dbReference>
<proteinExistence type="predicted"/>
<organism evidence="2 3">
    <name type="scientific">Shewanella youngdeokensis</name>
    <dbReference type="NCBI Taxonomy" id="2999068"/>
    <lineage>
        <taxon>Bacteria</taxon>
        <taxon>Pseudomonadati</taxon>
        <taxon>Pseudomonadota</taxon>
        <taxon>Gammaproteobacteria</taxon>
        <taxon>Alteromonadales</taxon>
        <taxon>Shewanellaceae</taxon>
        <taxon>Shewanella</taxon>
    </lineage>
</organism>
<dbReference type="Pfam" id="PF01118">
    <property type="entry name" value="Semialdhyde_dh"/>
    <property type="match status" value="1"/>
</dbReference>